<comment type="caution">
    <text evidence="2">The sequence shown here is derived from an EMBL/GenBank/DDBJ whole genome shotgun (WGS) entry which is preliminary data.</text>
</comment>
<dbReference type="Proteomes" id="UP000326903">
    <property type="component" value="Unassembled WGS sequence"/>
</dbReference>
<evidence type="ECO:0000313" key="2">
    <source>
        <dbReference type="EMBL" id="KAA9034559.1"/>
    </source>
</evidence>
<sequence>MMKIFRIGLPVVVACAGAFSLQAQTADEIINKHVDAIGGREVLAKVNSIYMEGNANAMGTDFPTNTTILAGKGFKTVTSVNGSDIIQCFTDTSGWSLNPMTGQTSATALPRDMVEKGKSALEIGGELVNFKEKGFTDSLLGREDYNGVSAYKVKLTEPGVEIVYLFDPNTYYTLKTDTKASMGGQDITSTTKYSDYKKTDIGYVVPTTLGVNNAGYDITITYTKVEVNKDVDPGIFVMPK</sequence>
<name>A0A5J5I9V0_9BACT</name>
<dbReference type="AlphaFoldDB" id="A0A5J5I9V0"/>
<organism evidence="2 3">
    <name type="scientific">Ginsengibacter hankyongi</name>
    <dbReference type="NCBI Taxonomy" id="2607284"/>
    <lineage>
        <taxon>Bacteria</taxon>
        <taxon>Pseudomonadati</taxon>
        <taxon>Bacteroidota</taxon>
        <taxon>Chitinophagia</taxon>
        <taxon>Chitinophagales</taxon>
        <taxon>Chitinophagaceae</taxon>
        <taxon>Ginsengibacter</taxon>
    </lineage>
</organism>
<feature type="chain" id="PRO_5023825870" description="Outer membrane lipoprotein-sorting protein" evidence="1">
    <location>
        <begin position="26"/>
        <end position="240"/>
    </location>
</feature>
<feature type="signal peptide" evidence="1">
    <location>
        <begin position="1"/>
        <end position="25"/>
    </location>
</feature>
<evidence type="ECO:0000313" key="3">
    <source>
        <dbReference type="Proteomes" id="UP000326903"/>
    </source>
</evidence>
<dbReference type="RefSeq" id="WP_150417106.1">
    <property type="nucleotide sequence ID" value="NZ_VYQF01000014.1"/>
</dbReference>
<proteinExistence type="predicted"/>
<gene>
    <name evidence="2" type="ORF">FW778_22240</name>
</gene>
<protein>
    <recommendedName>
        <fullName evidence="4">Outer membrane lipoprotein-sorting protein</fullName>
    </recommendedName>
</protein>
<keyword evidence="3" id="KW-1185">Reference proteome</keyword>
<keyword evidence="1" id="KW-0732">Signal</keyword>
<evidence type="ECO:0008006" key="4">
    <source>
        <dbReference type="Google" id="ProtNLM"/>
    </source>
</evidence>
<evidence type="ECO:0000256" key="1">
    <source>
        <dbReference type="SAM" id="SignalP"/>
    </source>
</evidence>
<reference evidence="2 3" key="1">
    <citation type="submission" date="2019-09" db="EMBL/GenBank/DDBJ databases">
        <title>Draft genome sequence of Ginsengibacter sp. BR5-29.</title>
        <authorList>
            <person name="Im W.-T."/>
        </authorList>
    </citation>
    <scope>NUCLEOTIDE SEQUENCE [LARGE SCALE GENOMIC DNA]</scope>
    <source>
        <strain evidence="2 3">BR5-29</strain>
    </source>
</reference>
<dbReference type="EMBL" id="VYQF01000014">
    <property type="protein sequence ID" value="KAA9034559.1"/>
    <property type="molecule type" value="Genomic_DNA"/>
</dbReference>
<dbReference type="Gene3D" id="2.50.20.10">
    <property type="entry name" value="Lipoprotein localisation LolA/LolB/LppX"/>
    <property type="match status" value="1"/>
</dbReference>
<accession>A0A5J5I9V0</accession>